<evidence type="ECO:0000256" key="3">
    <source>
        <dbReference type="ARBA" id="ARBA00018886"/>
    </source>
</evidence>
<feature type="region of interest" description="Disordered" evidence="8">
    <location>
        <begin position="183"/>
        <end position="203"/>
    </location>
</feature>
<evidence type="ECO:0000259" key="9">
    <source>
        <dbReference type="PROSITE" id="PS51048"/>
    </source>
</evidence>
<feature type="region of interest" description="Disordered" evidence="8">
    <location>
        <begin position="86"/>
        <end position="111"/>
    </location>
</feature>
<proteinExistence type="inferred from homology"/>
<evidence type="ECO:0000256" key="7">
    <source>
        <dbReference type="RuleBase" id="RU004474"/>
    </source>
</evidence>
<dbReference type="PROSITE" id="PS51048">
    <property type="entry name" value="SGS"/>
    <property type="match status" value="1"/>
</dbReference>
<evidence type="ECO:0000256" key="8">
    <source>
        <dbReference type="SAM" id="MobiDB-lite"/>
    </source>
</evidence>
<dbReference type="PRINTS" id="PR00070">
    <property type="entry name" value="DHFR"/>
</dbReference>
<keyword evidence="4" id="KW-0554">One-carbon metabolism</keyword>
<dbReference type="GO" id="GO:0050661">
    <property type="term" value="F:NADP binding"/>
    <property type="evidence" value="ECO:0007669"/>
    <property type="project" value="InterPro"/>
</dbReference>
<dbReference type="SUPFAM" id="SSF53597">
    <property type="entry name" value="Dihydrofolate reductase-like"/>
    <property type="match status" value="1"/>
</dbReference>
<keyword evidence="5" id="KW-0521">NADP</keyword>
<dbReference type="Pfam" id="PF00186">
    <property type="entry name" value="DHFR_1"/>
    <property type="match status" value="1"/>
</dbReference>
<organism evidence="12 13">
    <name type="scientific">Collybiopsis confluens</name>
    <dbReference type="NCBI Taxonomy" id="2823264"/>
    <lineage>
        <taxon>Eukaryota</taxon>
        <taxon>Fungi</taxon>
        <taxon>Dikarya</taxon>
        <taxon>Basidiomycota</taxon>
        <taxon>Agaricomycotina</taxon>
        <taxon>Agaricomycetes</taxon>
        <taxon>Agaricomycetidae</taxon>
        <taxon>Agaricales</taxon>
        <taxon>Marasmiineae</taxon>
        <taxon>Omphalotaceae</taxon>
        <taxon>Collybiopsis</taxon>
    </lineage>
</organism>
<comment type="pathway">
    <text evidence="1">Cofactor biosynthesis; tetrahydrofolate biosynthesis; 5,6,7,8-tetrahydrofolate from 7,8-dihydrofolate: step 1/1.</text>
</comment>
<evidence type="ECO:0000259" key="10">
    <source>
        <dbReference type="PROSITE" id="PS51203"/>
    </source>
</evidence>
<dbReference type="PANTHER" id="PTHR48069:SF3">
    <property type="entry name" value="DIHYDROFOLATE REDUCTASE"/>
    <property type="match status" value="1"/>
</dbReference>
<dbReference type="InterPro" id="IPR008978">
    <property type="entry name" value="HSP20-like_chaperone"/>
</dbReference>
<protein>
    <recommendedName>
        <fullName evidence="3">Dihydrofolate reductase</fullName>
        <ecNumber evidence="2">1.5.1.3</ecNumber>
    </recommendedName>
</protein>
<evidence type="ECO:0000256" key="4">
    <source>
        <dbReference type="ARBA" id="ARBA00022563"/>
    </source>
</evidence>
<dbReference type="Pfam" id="PF04969">
    <property type="entry name" value="CS"/>
    <property type="match status" value="1"/>
</dbReference>
<dbReference type="PROSITE" id="PS00075">
    <property type="entry name" value="DHFR_1"/>
    <property type="match status" value="1"/>
</dbReference>
<evidence type="ECO:0000313" key="12">
    <source>
        <dbReference type="EMBL" id="KAF5390347.1"/>
    </source>
</evidence>
<keyword evidence="13" id="KW-1185">Reference proteome</keyword>
<evidence type="ECO:0000259" key="11">
    <source>
        <dbReference type="PROSITE" id="PS51330"/>
    </source>
</evidence>
<dbReference type="GO" id="GO:0004146">
    <property type="term" value="F:dihydrofolate reductase activity"/>
    <property type="evidence" value="ECO:0007669"/>
    <property type="project" value="UniProtKB-EC"/>
</dbReference>
<dbReference type="OrthoDB" id="414698at2759"/>
<dbReference type="GO" id="GO:0046654">
    <property type="term" value="P:tetrahydrofolate biosynthetic process"/>
    <property type="evidence" value="ECO:0007669"/>
    <property type="project" value="UniProtKB-UniPathway"/>
</dbReference>
<dbReference type="GO" id="GO:0046452">
    <property type="term" value="P:dihydrofolate metabolic process"/>
    <property type="evidence" value="ECO:0007669"/>
    <property type="project" value="TreeGrafter"/>
</dbReference>
<dbReference type="Proteomes" id="UP000518752">
    <property type="component" value="Unassembled WGS sequence"/>
</dbReference>
<dbReference type="InterPro" id="IPR001796">
    <property type="entry name" value="DHFR_dom"/>
</dbReference>
<dbReference type="EMBL" id="JAACJN010000016">
    <property type="protein sequence ID" value="KAF5390347.1"/>
    <property type="molecule type" value="Genomic_DNA"/>
</dbReference>
<feature type="domain" description="CS" evidence="10">
    <location>
        <begin position="1"/>
        <end position="85"/>
    </location>
</feature>
<dbReference type="CDD" id="cd00209">
    <property type="entry name" value="DHFR"/>
    <property type="match status" value="1"/>
</dbReference>
<dbReference type="InterPro" id="IPR007052">
    <property type="entry name" value="CS_dom"/>
</dbReference>
<gene>
    <name evidence="12" type="ORF">D9757_002966</name>
</gene>
<evidence type="ECO:0000256" key="2">
    <source>
        <dbReference type="ARBA" id="ARBA00012856"/>
    </source>
</evidence>
<dbReference type="InterPro" id="IPR017925">
    <property type="entry name" value="DHFR_CS"/>
</dbReference>
<feature type="compositionally biased region" description="Polar residues" evidence="8">
    <location>
        <begin position="194"/>
        <end position="203"/>
    </location>
</feature>
<dbReference type="InterPro" id="IPR007699">
    <property type="entry name" value="SGS_dom"/>
</dbReference>
<evidence type="ECO:0000256" key="1">
    <source>
        <dbReference type="ARBA" id="ARBA00004903"/>
    </source>
</evidence>
<name>A0A8H5HVP5_9AGAR</name>
<evidence type="ECO:0000256" key="5">
    <source>
        <dbReference type="ARBA" id="ARBA00022857"/>
    </source>
</evidence>
<dbReference type="Gene3D" id="3.40.430.10">
    <property type="entry name" value="Dihydrofolate Reductase, subunit A"/>
    <property type="match status" value="1"/>
</dbReference>
<comment type="caution">
    <text evidence="12">The sequence shown here is derived from an EMBL/GenBank/DDBJ whole genome shotgun (WGS) entry which is preliminary data.</text>
</comment>
<dbReference type="Gene3D" id="2.60.40.790">
    <property type="match status" value="1"/>
</dbReference>
<feature type="domain" description="DHFR" evidence="11">
    <location>
        <begin position="210"/>
        <end position="411"/>
    </location>
</feature>
<comment type="similarity">
    <text evidence="7">Belongs to the dihydrofolate reductase family.</text>
</comment>
<dbReference type="PANTHER" id="PTHR48069">
    <property type="entry name" value="DIHYDROFOLATE REDUCTASE"/>
    <property type="match status" value="1"/>
</dbReference>
<feature type="domain" description="SGS" evidence="9">
    <location>
        <begin position="99"/>
        <end position="196"/>
    </location>
</feature>
<dbReference type="EC" id="1.5.1.3" evidence="2"/>
<sequence length="413" mass="46338">MSIRHEYYENDERTTLSIFDRGADPDKISLAFEPRKVTYTHGDKTLILEPLKGQINPDACDYTVGKVKVEVRLVKIAQGRWGGLIGDSPDPLANSASTTAPTPKGQRKNWDSVTTEILSSEKERTIEDDPNVGGDSAVNPFFQKLFADADDDTKRAMMKSYQESGGTTLSTNWEEVQKGRVDVKPPEGQEWRKCSNQLPVSSPSATQMSRLTLIVAATRTNGIGENGRLPWHVPQEMAYFARVTSKAPPGQQNAVIMGRHTWESIPDKYRPLKDRVNVVLSRKSGLQFDDSVQVHRDLASAMDQLRSLTEPPIHRMFLIGGAMLYSASLQLPRTSPVAYVDRVLLTRIITPPFDHCDVFMPDFLGEWIGSKDFNGWKQATAEEMDEWCGFAVPQGVQQDNGVEYEFQLWVRDT</sequence>
<dbReference type="InterPro" id="IPR012259">
    <property type="entry name" value="DHFR"/>
</dbReference>
<dbReference type="Pfam" id="PF05002">
    <property type="entry name" value="SGS"/>
    <property type="match status" value="1"/>
</dbReference>
<reference evidence="12 13" key="1">
    <citation type="journal article" date="2020" name="ISME J.">
        <title>Uncovering the hidden diversity of litter-decomposition mechanisms in mushroom-forming fungi.</title>
        <authorList>
            <person name="Floudas D."/>
            <person name="Bentzer J."/>
            <person name="Ahren D."/>
            <person name="Johansson T."/>
            <person name="Persson P."/>
            <person name="Tunlid A."/>
        </authorList>
    </citation>
    <scope>NUCLEOTIDE SEQUENCE [LARGE SCALE GENOMIC DNA]</scope>
    <source>
        <strain evidence="12 13">CBS 406.79</strain>
    </source>
</reference>
<dbReference type="GO" id="GO:0006730">
    <property type="term" value="P:one-carbon metabolic process"/>
    <property type="evidence" value="ECO:0007669"/>
    <property type="project" value="UniProtKB-KW"/>
</dbReference>
<dbReference type="SUPFAM" id="SSF49764">
    <property type="entry name" value="HSP20-like chaperones"/>
    <property type="match status" value="1"/>
</dbReference>
<dbReference type="GO" id="GO:0005739">
    <property type="term" value="C:mitochondrion"/>
    <property type="evidence" value="ECO:0007669"/>
    <property type="project" value="TreeGrafter"/>
</dbReference>
<accession>A0A8H5HVP5</accession>
<dbReference type="PROSITE" id="PS51330">
    <property type="entry name" value="DHFR_2"/>
    <property type="match status" value="1"/>
</dbReference>
<evidence type="ECO:0000256" key="6">
    <source>
        <dbReference type="ARBA" id="ARBA00023002"/>
    </source>
</evidence>
<evidence type="ECO:0000313" key="13">
    <source>
        <dbReference type="Proteomes" id="UP000518752"/>
    </source>
</evidence>
<dbReference type="UniPathway" id="UPA00077">
    <property type="reaction ID" value="UER00158"/>
</dbReference>
<feature type="compositionally biased region" description="Basic and acidic residues" evidence="8">
    <location>
        <begin position="183"/>
        <end position="193"/>
    </location>
</feature>
<dbReference type="InterPro" id="IPR024072">
    <property type="entry name" value="DHFR-like_dom_sf"/>
</dbReference>
<keyword evidence="6" id="KW-0560">Oxidoreductase</keyword>
<dbReference type="PROSITE" id="PS51203">
    <property type="entry name" value="CS"/>
    <property type="match status" value="1"/>
</dbReference>
<dbReference type="GO" id="GO:0046655">
    <property type="term" value="P:folic acid metabolic process"/>
    <property type="evidence" value="ECO:0007669"/>
    <property type="project" value="TreeGrafter"/>
</dbReference>
<dbReference type="AlphaFoldDB" id="A0A8H5HVP5"/>